<dbReference type="SMART" id="SM00896">
    <property type="entry name" value="FDX-ACB"/>
    <property type="match status" value="1"/>
</dbReference>
<name>A0A084CMB8_9GAMM</name>
<dbReference type="Pfam" id="PF03484">
    <property type="entry name" value="B5"/>
    <property type="match status" value="1"/>
</dbReference>
<dbReference type="FunFam" id="3.30.930.10:FF:000022">
    <property type="entry name" value="Phenylalanine--tRNA ligase beta subunit"/>
    <property type="match status" value="1"/>
</dbReference>
<comment type="similarity">
    <text evidence="2 15">Belongs to the phenylalanyl-tRNA synthetase beta subunit family. Type 1 subfamily.</text>
</comment>
<dbReference type="FunFam" id="3.50.40.10:FF:000001">
    <property type="entry name" value="Phenylalanine--tRNA ligase beta subunit"/>
    <property type="match status" value="1"/>
</dbReference>
<dbReference type="HAMAP" id="MF_00283">
    <property type="entry name" value="Phe_tRNA_synth_beta1"/>
    <property type="match status" value="1"/>
</dbReference>
<keyword evidence="6 15" id="KW-0436">Ligase</keyword>
<keyword evidence="7 15" id="KW-0479">Metal-binding</keyword>
<feature type="binding site" evidence="15">
    <location>
        <position position="465"/>
    </location>
    <ligand>
        <name>Mg(2+)</name>
        <dbReference type="ChEBI" id="CHEBI:18420"/>
        <note>shared with alpha subunit</note>
    </ligand>
</feature>
<evidence type="ECO:0000259" key="19">
    <source>
        <dbReference type="PROSITE" id="PS51483"/>
    </source>
</evidence>
<dbReference type="InterPro" id="IPR033714">
    <property type="entry name" value="tRNA_bind_bactPheRS"/>
</dbReference>
<organism evidence="20 21">
    <name type="scientific">Candidatus Photodesmus blepharonis</name>
    <dbReference type="NCBI Taxonomy" id="1179155"/>
    <lineage>
        <taxon>Bacteria</taxon>
        <taxon>Pseudomonadati</taxon>
        <taxon>Pseudomonadota</taxon>
        <taxon>Gammaproteobacteria</taxon>
        <taxon>Vibrionales</taxon>
        <taxon>Vibrionaceae</taxon>
        <taxon>Candidatus Photodesmus</taxon>
    </lineage>
</organism>
<dbReference type="Gene3D" id="3.30.56.10">
    <property type="match status" value="2"/>
</dbReference>
<dbReference type="CDD" id="cd02796">
    <property type="entry name" value="tRNA_bind_bactPheRS"/>
    <property type="match status" value="1"/>
</dbReference>
<dbReference type="CDD" id="cd00769">
    <property type="entry name" value="PheRS_beta_core"/>
    <property type="match status" value="1"/>
</dbReference>
<dbReference type="Pfam" id="PF03483">
    <property type="entry name" value="B3_4"/>
    <property type="match status" value="1"/>
</dbReference>
<dbReference type="PANTHER" id="PTHR10947">
    <property type="entry name" value="PHENYLALANYL-TRNA SYNTHETASE BETA CHAIN AND LEUCINE-RICH REPEAT-CONTAINING PROTEIN 47"/>
    <property type="match status" value="1"/>
</dbReference>
<dbReference type="Gene3D" id="3.50.40.10">
    <property type="entry name" value="Phenylalanyl-trna Synthetase, Chain B, domain 3"/>
    <property type="match status" value="1"/>
</dbReference>
<feature type="binding site" evidence="15">
    <location>
        <position position="455"/>
    </location>
    <ligand>
        <name>Mg(2+)</name>
        <dbReference type="ChEBI" id="CHEBI:18420"/>
        <note>shared with alpha subunit</note>
    </ligand>
</feature>
<keyword evidence="21" id="KW-1185">Reference proteome</keyword>
<dbReference type="RefSeq" id="WP_034415017.1">
    <property type="nucleotide sequence ID" value="NZ_JGVK01000031.1"/>
</dbReference>
<dbReference type="InterPro" id="IPR005146">
    <property type="entry name" value="B3/B4_tRNA-bd"/>
</dbReference>
<dbReference type="SUPFAM" id="SSF50249">
    <property type="entry name" value="Nucleic acid-binding proteins"/>
    <property type="match status" value="1"/>
</dbReference>
<dbReference type="InterPro" id="IPR005147">
    <property type="entry name" value="tRNA_synthase_B5-dom"/>
</dbReference>
<dbReference type="InterPro" id="IPR041616">
    <property type="entry name" value="PheRS_beta_core"/>
</dbReference>
<evidence type="ECO:0000256" key="2">
    <source>
        <dbReference type="ARBA" id="ARBA00008653"/>
    </source>
</evidence>
<protein>
    <recommendedName>
        <fullName evidence="15">Phenylalanine--tRNA ligase beta subunit</fullName>
        <ecNumber evidence="15">6.1.1.20</ecNumber>
    </recommendedName>
    <alternativeName>
        <fullName evidence="15">Phenylalanyl-tRNA synthetase beta subunit</fullName>
        <shortName evidence="15">PheRS</shortName>
    </alternativeName>
</protein>
<evidence type="ECO:0000259" key="18">
    <source>
        <dbReference type="PROSITE" id="PS51447"/>
    </source>
</evidence>
<dbReference type="SUPFAM" id="SSF46955">
    <property type="entry name" value="Putative DNA-binding domain"/>
    <property type="match status" value="1"/>
</dbReference>
<evidence type="ECO:0000256" key="4">
    <source>
        <dbReference type="ARBA" id="ARBA00022490"/>
    </source>
</evidence>
<accession>A0A084CMB8</accession>
<dbReference type="SUPFAM" id="SSF55681">
    <property type="entry name" value="Class II aaRS and biotin synthetases"/>
    <property type="match status" value="1"/>
</dbReference>
<sequence length="796" mass="89251">MKFSESWLREWVNPSISTSELTHQMTMAGIEVRNISSVGKKFTRVKVGQIIECVQHPNADRLYLTKVDVDGKEDLDIICGASNCRQGIKVAVATIGAVLPDNVKIKKAKLRGQFSYGMLCSFIELGIDDYVGEDIIELPEHAPIGSDFYEFFNLNDVSIDLDLTANRADCFSIRGLAREVAALNCTDIVKPDFQAAKIDINHLFSVEVRVPEACPHYLCRVVKGLNIGATVPLWMKEKLRRSGINSINPVVDVTNYVLLEQGQPVYALDSAKIEGKIIVRMARQGEKLILLDGKERILNSDTLVTSDANKVLSIAGIFGGESANVNLETKDVLLECAFFTPEFICGRARSYGLQTNSSVRFERGVDYELQMTAMERATQLLVDICGGEVAPVVSVKAAISLPKRVMLELRRSKLNALLGHHISDSDVTKILQGLDFFIEKRESNWLVKTPTWRFDIAIEEDLIEEIARIYGYDNIPNKYPVVSLKRNEPRRKNQSLRRVRDLLVDLGYCEAITYSFVEPKQQRLIVPQIKPLKLPYPISVDMSVMRLGLIQGLLNSAVYNQKRQQKRIYLFEYGLCFAPCISSENGIRQEPMLAAIIVGTLTEDHWAVESKKVDFFDLKGHLESILNLSMNEKSYDFRKEEHPALHPNQSASILVDGEKVGIIGIINPKLECYFEFNSPPVIFEIKCSALDKRTVSNSVTISKFPFNRRDISVLVDEEVACSDVINACLEVGGELLKDAKLFDVYVDNSLEVGKKSLAIALILQSSSHTLKESDINLVVKKIVLYISEKFRASLRG</sequence>
<feature type="domain" description="FDX-ACB" evidence="18">
    <location>
        <begin position="702"/>
        <end position="795"/>
    </location>
</feature>
<keyword evidence="13 15" id="KW-0030">Aminoacyl-tRNA synthetase</keyword>
<dbReference type="InterPro" id="IPR045060">
    <property type="entry name" value="Phe-tRNA-ligase_IIc_bsu"/>
</dbReference>
<evidence type="ECO:0000256" key="12">
    <source>
        <dbReference type="ARBA" id="ARBA00022917"/>
    </source>
</evidence>
<dbReference type="SUPFAM" id="SSF56037">
    <property type="entry name" value="PheT/TilS domain"/>
    <property type="match status" value="1"/>
</dbReference>
<dbReference type="SUPFAM" id="SSF54991">
    <property type="entry name" value="Anticodon-binding domain of PheRS"/>
    <property type="match status" value="1"/>
</dbReference>
<gene>
    <name evidence="20" type="primary">ihfA</name>
    <name evidence="15" type="synonym">pheT</name>
    <name evidence="20" type="ORF">CF67_07018</name>
</gene>
<keyword evidence="11 16" id="KW-0694">RNA-binding</keyword>
<evidence type="ECO:0000256" key="3">
    <source>
        <dbReference type="ARBA" id="ARBA00011209"/>
    </source>
</evidence>
<keyword evidence="4 15" id="KW-0963">Cytoplasm</keyword>
<dbReference type="GO" id="GO:0006432">
    <property type="term" value="P:phenylalanyl-tRNA aminoacylation"/>
    <property type="evidence" value="ECO:0007669"/>
    <property type="project" value="UniProtKB-UniRule"/>
</dbReference>
<dbReference type="InterPro" id="IPR036690">
    <property type="entry name" value="Fdx_antiC-bd_sf"/>
</dbReference>
<dbReference type="Pfam" id="PF03147">
    <property type="entry name" value="FDX-ACB"/>
    <property type="match status" value="1"/>
</dbReference>
<dbReference type="FunFam" id="3.30.70.380:FF:000001">
    <property type="entry name" value="Phenylalanine--tRNA ligase beta subunit"/>
    <property type="match status" value="1"/>
</dbReference>
<dbReference type="InterPro" id="IPR005121">
    <property type="entry name" value="Fdx_antiC-bd"/>
</dbReference>
<evidence type="ECO:0000256" key="9">
    <source>
        <dbReference type="ARBA" id="ARBA00022840"/>
    </source>
</evidence>
<reference evidence="20 21" key="1">
    <citation type="submission" date="2014-03" db="EMBL/GenBank/DDBJ databases">
        <title>Selection and divergence in the genomes of co-occurring obligate luminous symbionts with specific hosts.</title>
        <authorList>
            <person name="Hendry T.A."/>
            <person name="de Wet J.R."/>
            <person name="Dunlap P.V."/>
        </authorList>
    </citation>
    <scope>NUCLEOTIDE SEQUENCE [LARGE SCALE GENOMIC DNA]</scope>
    <source>
        <strain evidence="20 21">Ppalp.1</strain>
    </source>
</reference>
<dbReference type="Gene3D" id="2.40.50.140">
    <property type="entry name" value="Nucleic acid-binding proteins"/>
    <property type="match status" value="1"/>
</dbReference>
<evidence type="ECO:0000256" key="13">
    <source>
        <dbReference type="ARBA" id="ARBA00023146"/>
    </source>
</evidence>
<evidence type="ECO:0000313" key="21">
    <source>
        <dbReference type="Proteomes" id="UP000053784"/>
    </source>
</evidence>
<comment type="subunit">
    <text evidence="3 15">Tetramer of two alpha and two beta subunits.</text>
</comment>
<dbReference type="InterPro" id="IPR002547">
    <property type="entry name" value="tRNA-bd_dom"/>
</dbReference>
<dbReference type="InterPro" id="IPR020825">
    <property type="entry name" value="Phe-tRNA_synthase-like_B3/B4"/>
</dbReference>
<dbReference type="Gene3D" id="3.30.70.380">
    <property type="entry name" value="Ferrodoxin-fold anticodon-binding domain"/>
    <property type="match status" value="1"/>
</dbReference>
<comment type="cofactor">
    <cofactor evidence="15">
        <name>Mg(2+)</name>
        <dbReference type="ChEBI" id="CHEBI:18420"/>
    </cofactor>
    <text evidence="15">Binds 2 magnesium ions per tetramer.</text>
</comment>
<feature type="domain" description="TRNA-binding" evidence="17">
    <location>
        <begin position="39"/>
        <end position="149"/>
    </location>
</feature>
<evidence type="ECO:0000313" key="20">
    <source>
        <dbReference type="EMBL" id="KEY90947.1"/>
    </source>
</evidence>
<comment type="catalytic activity">
    <reaction evidence="14 15">
        <text>tRNA(Phe) + L-phenylalanine + ATP = L-phenylalanyl-tRNA(Phe) + AMP + diphosphate + H(+)</text>
        <dbReference type="Rhea" id="RHEA:19413"/>
        <dbReference type="Rhea" id="RHEA-COMP:9668"/>
        <dbReference type="Rhea" id="RHEA-COMP:9699"/>
        <dbReference type="ChEBI" id="CHEBI:15378"/>
        <dbReference type="ChEBI" id="CHEBI:30616"/>
        <dbReference type="ChEBI" id="CHEBI:33019"/>
        <dbReference type="ChEBI" id="CHEBI:58095"/>
        <dbReference type="ChEBI" id="CHEBI:78442"/>
        <dbReference type="ChEBI" id="CHEBI:78531"/>
        <dbReference type="ChEBI" id="CHEBI:456215"/>
        <dbReference type="EC" id="6.1.1.20"/>
    </reaction>
</comment>
<evidence type="ECO:0000256" key="5">
    <source>
        <dbReference type="ARBA" id="ARBA00022555"/>
    </source>
</evidence>
<evidence type="ECO:0000256" key="7">
    <source>
        <dbReference type="ARBA" id="ARBA00022723"/>
    </source>
</evidence>
<dbReference type="PROSITE" id="PS51483">
    <property type="entry name" value="B5"/>
    <property type="match status" value="1"/>
</dbReference>
<dbReference type="Proteomes" id="UP000053784">
    <property type="component" value="Unassembled WGS sequence"/>
</dbReference>
<evidence type="ECO:0000256" key="8">
    <source>
        <dbReference type="ARBA" id="ARBA00022741"/>
    </source>
</evidence>
<comment type="caution">
    <text evidence="20">The sequence shown here is derived from an EMBL/GenBank/DDBJ whole genome shotgun (WGS) entry which is preliminary data.</text>
</comment>
<evidence type="ECO:0000256" key="16">
    <source>
        <dbReference type="PROSITE-ProRule" id="PRU00209"/>
    </source>
</evidence>
<dbReference type="InterPro" id="IPR004532">
    <property type="entry name" value="Phe-tRNA-ligase_IIc_bsu_bact"/>
</dbReference>
<evidence type="ECO:0000256" key="14">
    <source>
        <dbReference type="ARBA" id="ARBA00049255"/>
    </source>
</evidence>
<proteinExistence type="inferred from homology"/>
<evidence type="ECO:0000256" key="10">
    <source>
        <dbReference type="ARBA" id="ARBA00022842"/>
    </source>
</evidence>
<keyword evidence="12 15" id="KW-0648">Protein biosynthesis</keyword>
<dbReference type="PANTHER" id="PTHR10947:SF0">
    <property type="entry name" value="PHENYLALANINE--TRNA LIGASE BETA SUBUNIT"/>
    <property type="match status" value="1"/>
</dbReference>
<dbReference type="FunFam" id="3.30.56.10:FF:000002">
    <property type="entry name" value="Phenylalanine--tRNA ligase beta subunit"/>
    <property type="match status" value="1"/>
</dbReference>
<feature type="binding site" evidence="15">
    <location>
        <position position="464"/>
    </location>
    <ligand>
        <name>Mg(2+)</name>
        <dbReference type="ChEBI" id="CHEBI:18420"/>
        <note>shared with alpha subunit</note>
    </ligand>
</feature>
<evidence type="ECO:0000256" key="11">
    <source>
        <dbReference type="ARBA" id="ARBA00022884"/>
    </source>
</evidence>
<dbReference type="GO" id="GO:0004826">
    <property type="term" value="F:phenylalanine-tRNA ligase activity"/>
    <property type="evidence" value="ECO:0007669"/>
    <property type="project" value="UniProtKB-UniRule"/>
</dbReference>
<feature type="binding site" evidence="15">
    <location>
        <position position="461"/>
    </location>
    <ligand>
        <name>Mg(2+)</name>
        <dbReference type="ChEBI" id="CHEBI:18420"/>
        <note>shared with alpha subunit</note>
    </ligand>
</feature>
<feature type="domain" description="B5" evidence="19">
    <location>
        <begin position="402"/>
        <end position="477"/>
    </location>
</feature>
<keyword evidence="9 15" id="KW-0067">ATP-binding</keyword>
<dbReference type="GO" id="GO:0000049">
    <property type="term" value="F:tRNA binding"/>
    <property type="evidence" value="ECO:0007669"/>
    <property type="project" value="UniProtKB-UniRule"/>
</dbReference>
<dbReference type="OrthoDB" id="9805455at2"/>
<dbReference type="InterPro" id="IPR012340">
    <property type="entry name" value="NA-bd_OB-fold"/>
</dbReference>
<dbReference type="InterPro" id="IPR045864">
    <property type="entry name" value="aa-tRNA-synth_II/BPL/LPL"/>
</dbReference>
<dbReference type="Gene3D" id="3.30.930.10">
    <property type="entry name" value="Bira Bifunctional Protein, Domain 2"/>
    <property type="match status" value="1"/>
</dbReference>
<comment type="subcellular location">
    <subcellularLocation>
        <location evidence="1 15">Cytoplasm</location>
    </subcellularLocation>
</comment>
<evidence type="ECO:0000256" key="1">
    <source>
        <dbReference type="ARBA" id="ARBA00004496"/>
    </source>
</evidence>
<dbReference type="eggNOG" id="COG0072">
    <property type="taxonomic scope" value="Bacteria"/>
</dbReference>
<dbReference type="PROSITE" id="PS51447">
    <property type="entry name" value="FDX_ACB"/>
    <property type="match status" value="1"/>
</dbReference>
<evidence type="ECO:0000259" key="17">
    <source>
        <dbReference type="PROSITE" id="PS50886"/>
    </source>
</evidence>
<keyword evidence="5 16" id="KW-0820">tRNA-binding</keyword>
<keyword evidence="10 15" id="KW-0460">Magnesium</keyword>
<evidence type="ECO:0000256" key="6">
    <source>
        <dbReference type="ARBA" id="ARBA00022598"/>
    </source>
</evidence>
<dbReference type="EC" id="6.1.1.20" evidence="15"/>
<dbReference type="NCBIfam" id="NF045760">
    <property type="entry name" value="YtpR"/>
    <property type="match status" value="1"/>
</dbReference>
<dbReference type="PROSITE" id="PS50886">
    <property type="entry name" value="TRBD"/>
    <property type="match status" value="1"/>
</dbReference>
<dbReference type="GO" id="GO:0005524">
    <property type="term" value="F:ATP binding"/>
    <property type="evidence" value="ECO:0007669"/>
    <property type="project" value="UniProtKB-UniRule"/>
</dbReference>
<dbReference type="GO" id="GO:0000287">
    <property type="term" value="F:magnesium ion binding"/>
    <property type="evidence" value="ECO:0007669"/>
    <property type="project" value="UniProtKB-UniRule"/>
</dbReference>
<dbReference type="AlphaFoldDB" id="A0A084CMB8"/>
<dbReference type="NCBIfam" id="TIGR00472">
    <property type="entry name" value="pheT_bact"/>
    <property type="match status" value="1"/>
</dbReference>
<dbReference type="FunFam" id="2.40.50.140:FF:000045">
    <property type="entry name" value="Phenylalanine--tRNA ligase beta subunit"/>
    <property type="match status" value="1"/>
</dbReference>
<dbReference type="SMART" id="SM00873">
    <property type="entry name" value="B3_4"/>
    <property type="match status" value="1"/>
</dbReference>
<dbReference type="Pfam" id="PF17759">
    <property type="entry name" value="tRNA_synthFbeta"/>
    <property type="match status" value="1"/>
</dbReference>
<dbReference type="Pfam" id="PF01588">
    <property type="entry name" value="tRNA_bind"/>
    <property type="match status" value="1"/>
</dbReference>
<evidence type="ECO:0000256" key="15">
    <source>
        <dbReference type="HAMAP-Rule" id="MF_00283"/>
    </source>
</evidence>
<dbReference type="EMBL" id="JGVK01000031">
    <property type="protein sequence ID" value="KEY90947.1"/>
    <property type="molecule type" value="Genomic_DNA"/>
</dbReference>
<dbReference type="InterPro" id="IPR009061">
    <property type="entry name" value="DNA-bd_dom_put_sf"/>
</dbReference>
<dbReference type="GO" id="GO:0009328">
    <property type="term" value="C:phenylalanine-tRNA ligase complex"/>
    <property type="evidence" value="ECO:0007669"/>
    <property type="project" value="TreeGrafter"/>
</dbReference>
<keyword evidence="8 15" id="KW-0547">Nucleotide-binding</keyword>
<dbReference type="SMART" id="SM00874">
    <property type="entry name" value="B5"/>
    <property type="match status" value="1"/>
</dbReference>
<dbReference type="STRING" id="1179155.CF67_07018"/>